<gene>
    <name evidence="1" type="ORF">SCF082_LOCUS45742</name>
</gene>
<keyword evidence="2" id="KW-1185">Reference proteome</keyword>
<dbReference type="EMBL" id="CAXAMM010041129">
    <property type="protein sequence ID" value="CAK9097515.1"/>
    <property type="molecule type" value="Genomic_DNA"/>
</dbReference>
<protein>
    <submittedName>
        <fullName evidence="1">Uncharacterized protein</fullName>
    </submittedName>
</protein>
<comment type="caution">
    <text evidence="1">The sequence shown here is derived from an EMBL/GenBank/DDBJ whole genome shotgun (WGS) entry which is preliminary data.</text>
</comment>
<evidence type="ECO:0000313" key="1">
    <source>
        <dbReference type="EMBL" id="CAK9097515.1"/>
    </source>
</evidence>
<accession>A0ABP0RAA7</accession>
<name>A0ABP0RAA7_9DINO</name>
<sequence length="231" mass="25609">MKRVGRRVALGLFAWTICRDGHGEPFLTSRAPTRSVTTDRWEGEDSSFVERAPLVPSLFPSFNLTKESDVHTMAAVIEATLDESSRIVDVKCLRSAARSKLLYLLAYLNKEETKATAQVLPRQRDGRMRLRVIRDCPVSEDEDPEVFRVGSSTNGTALASAVSWRLRFVPSMQRSRANTVRLELFGSRAAEVVMDAVELVQCATGREICMVVNFSGNDEDRPVVAASISAT</sequence>
<organism evidence="1 2">
    <name type="scientific">Durusdinium trenchii</name>
    <dbReference type="NCBI Taxonomy" id="1381693"/>
    <lineage>
        <taxon>Eukaryota</taxon>
        <taxon>Sar</taxon>
        <taxon>Alveolata</taxon>
        <taxon>Dinophyceae</taxon>
        <taxon>Suessiales</taxon>
        <taxon>Symbiodiniaceae</taxon>
        <taxon>Durusdinium</taxon>
    </lineage>
</organism>
<dbReference type="Proteomes" id="UP001642464">
    <property type="component" value="Unassembled WGS sequence"/>
</dbReference>
<reference evidence="1 2" key="1">
    <citation type="submission" date="2024-02" db="EMBL/GenBank/DDBJ databases">
        <authorList>
            <person name="Chen Y."/>
            <person name="Shah S."/>
            <person name="Dougan E. K."/>
            <person name="Thang M."/>
            <person name="Chan C."/>
        </authorList>
    </citation>
    <scope>NUCLEOTIDE SEQUENCE [LARGE SCALE GENOMIC DNA]</scope>
</reference>
<proteinExistence type="predicted"/>
<evidence type="ECO:0000313" key="2">
    <source>
        <dbReference type="Proteomes" id="UP001642464"/>
    </source>
</evidence>